<dbReference type="Proteomes" id="UP000270471">
    <property type="component" value="Unassembled WGS sequence"/>
</dbReference>
<reference evidence="1 2" key="1">
    <citation type="submission" date="2017-11" db="EMBL/GenBank/DDBJ databases">
        <title>Draft genome of actinobacteria isolated from guarana (Paullinia cupana (Mart.) Ducke.</title>
        <authorList>
            <person name="Siqueira K.A."/>
            <person name="Liotti R.G."/>
            <person name="Mendes T.A.O."/>
            <person name="Soares M.A."/>
        </authorList>
    </citation>
    <scope>NUCLEOTIDE SEQUENCE [LARGE SCALE GENOMIC DNA]</scope>
    <source>
        <strain evidence="1 2">193</strain>
    </source>
</reference>
<organism evidence="1 2">
    <name type="scientific">Streptomyces shenzhenensis</name>
    <dbReference type="NCBI Taxonomy" id="943815"/>
    <lineage>
        <taxon>Bacteria</taxon>
        <taxon>Bacillati</taxon>
        <taxon>Actinomycetota</taxon>
        <taxon>Actinomycetes</taxon>
        <taxon>Kitasatosporales</taxon>
        <taxon>Streptomycetaceae</taxon>
        <taxon>Streptomyces</taxon>
    </lineage>
</organism>
<evidence type="ECO:0000313" key="1">
    <source>
        <dbReference type="EMBL" id="RMB81283.1"/>
    </source>
</evidence>
<dbReference type="RefSeq" id="WP_121893865.1">
    <property type="nucleotide sequence ID" value="NZ_PENI01000032.1"/>
</dbReference>
<name>A0A3M0I3E7_9ACTN</name>
<dbReference type="EMBL" id="PENI01000032">
    <property type="protein sequence ID" value="RMB81283.1"/>
    <property type="molecule type" value="Genomic_DNA"/>
</dbReference>
<keyword evidence="2" id="KW-1185">Reference proteome</keyword>
<gene>
    <name evidence="1" type="ORF">CTZ28_35355</name>
</gene>
<comment type="caution">
    <text evidence="1">The sequence shown here is derived from an EMBL/GenBank/DDBJ whole genome shotgun (WGS) entry which is preliminary data.</text>
</comment>
<sequence>MWVSAVGDGHLVNMQLVARLSVALISGNLWVVKAHTAEGDITLDLGPYPVKDDAIAALQDLVIRGGI</sequence>
<protein>
    <submittedName>
        <fullName evidence="1">Uncharacterized protein</fullName>
    </submittedName>
</protein>
<dbReference type="AlphaFoldDB" id="A0A3M0I3E7"/>
<evidence type="ECO:0000313" key="2">
    <source>
        <dbReference type="Proteomes" id="UP000270471"/>
    </source>
</evidence>
<proteinExistence type="predicted"/>
<accession>A0A3M0I3E7</accession>